<dbReference type="EMBL" id="JAEQBW010000007">
    <property type="protein sequence ID" value="MBK6266333.1"/>
    <property type="molecule type" value="Genomic_DNA"/>
</dbReference>
<feature type="domain" description="RNA polymerase sigma factor 70 region 4 type 2" evidence="8">
    <location>
        <begin position="122"/>
        <end position="173"/>
    </location>
</feature>
<keyword evidence="10" id="KW-1185">Reference proteome</keyword>
<dbReference type="InterPro" id="IPR036388">
    <property type="entry name" value="WH-like_DNA-bd_sf"/>
</dbReference>
<dbReference type="Proteomes" id="UP000611723">
    <property type="component" value="Unassembled WGS sequence"/>
</dbReference>
<evidence type="ECO:0000256" key="4">
    <source>
        <dbReference type="ARBA" id="ARBA00023125"/>
    </source>
</evidence>
<dbReference type="AlphaFoldDB" id="A0A934WZY8"/>
<feature type="domain" description="RNA polymerase sigma-70 region 2" evidence="7">
    <location>
        <begin position="27"/>
        <end position="93"/>
    </location>
</feature>
<keyword evidence="2 6" id="KW-0805">Transcription regulation</keyword>
<dbReference type="RefSeq" id="WP_201432012.1">
    <property type="nucleotide sequence ID" value="NZ_JAEQBW010000007.1"/>
</dbReference>
<evidence type="ECO:0000256" key="3">
    <source>
        <dbReference type="ARBA" id="ARBA00023082"/>
    </source>
</evidence>
<gene>
    <name evidence="9" type="ORF">JKA74_14905</name>
</gene>
<proteinExistence type="inferred from homology"/>
<evidence type="ECO:0000256" key="2">
    <source>
        <dbReference type="ARBA" id="ARBA00023015"/>
    </source>
</evidence>
<comment type="caution">
    <text evidence="9">The sequence shown here is derived from an EMBL/GenBank/DDBJ whole genome shotgun (WGS) entry which is preliminary data.</text>
</comment>
<dbReference type="InterPro" id="IPR013249">
    <property type="entry name" value="RNA_pol_sigma70_r4_t2"/>
</dbReference>
<dbReference type="PANTHER" id="PTHR43133:SF8">
    <property type="entry name" value="RNA POLYMERASE SIGMA FACTOR HI_1459-RELATED"/>
    <property type="match status" value="1"/>
</dbReference>
<dbReference type="InterPro" id="IPR007627">
    <property type="entry name" value="RNA_pol_sigma70_r2"/>
</dbReference>
<dbReference type="InterPro" id="IPR039425">
    <property type="entry name" value="RNA_pol_sigma-70-like"/>
</dbReference>
<dbReference type="Pfam" id="PF04542">
    <property type="entry name" value="Sigma70_r2"/>
    <property type="match status" value="1"/>
</dbReference>
<evidence type="ECO:0000313" key="9">
    <source>
        <dbReference type="EMBL" id="MBK6266333.1"/>
    </source>
</evidence>
<dbReference type="GO" id="GO:0016987">
    <property type="term" value="F:sigma factor activity"/>
    <property type="evidence" value="ECO:0007669"/>
    <property type="project" value="UniProtKB-KW"/>
</dbReference>
<dbReference type="InterPro" id="IPR014284">
    <property type="entry name" value="RNA_pol_sigma-70_dom"/>
</dbReference>
<evidence type="ECO:0000313" key="10">
    <source>
        <dbReference type="Proteomes" id="UP000611723"/>
    </source>
</evidence>
<evidence type="ECO:0000259" key="7">
    <source>
        <dbReference type="Pfam" id="PF04542"/>
    </source>
</evidence>
<dbReference type="Gene3D" id="1.10.1740.10">
    <property type="match status" value="1"/>
</dbReference>
<dbReference type="Pfam" id="PF08281">
    <property type="entry name" value="Sigma70_r4_2"/>
    <property type="match status" value="1"/>
</dbReference>
<protein>
    <recommendedName>
        <fullName evidence="6">RNA polymerase sigma factor</fullName>
    </recommendedName>
</protein>
<evidence type="ECO:0000256" key="5">
    <source>
        <dbReference type="ARBA" id="ARBA00023163"/>
    </source>
</evidence>
<dbReference type="PANTHER" id="PTHR43133">
    <property type="entry name" value="RNA POLYMERASE ECF-TYPE SIGMA FACTO"/>
    <property type="match status" value="1"/>
</dbReference>
<reference evidence="9" key="1">
    <citation type="submission" date="2021-01" db="EMBL/GenBank/DDBJ databases">
        <title>Marivirga aurantiaca sp. nov., isolated from intertidal surface sediments.</title>
        <authorList>
            <person name="Zhang M."/>
        </authorList>
    </citation>
    <scope>NUCLEOTIDE SEQUENCE</scope>
    <source>
        <strain evidence="9">S37H4</strain>
    </source>
</reference>
<name>A0A934WZY8_9BACT</name>
<accession>A0A934WZY8</accession>
<dbReference type="SUPFAM" id="SSF88659">
    <property type="entry name" value="Sigma3 and sigma4 domains of RNA polymerase sigma factors"/>
    <property type="match status" value="1"/>
</dbReference>
<dbReference type="NCBIfam" id="TIGR02937">
    <property type="entry name" value="sigma70-ECF"/>
    <property type="match status" value="1"/>
</dbReference>
<sequence>METTTINIHQELIESCKAGDHQAFGKLYQLYAKAMYNVALRIIKAEEEAQDILQEAFIKAYSKINQFEYQANFGAWLKRIVINQALDCIRKKKEMISNDIDGIDIEEPEEIDWQEIDFTVEKVKKAIMMLPDGFRVVCSMYLFEGFEHKEIAQILGISESTSKSQFHRAKIKLKEILKQYENR</sequence>
<evidence type="ECO:0000256" key="1">
    <source>
        <dbReference type="ARBA" id="ARBA00010641"/>
    </source>
</evidence>
<evidence type="ECO:0000259" key="8">
    <source>
        <dbReference type="Pfam" id="PF08281"/>
    </source>
</evidence>
<dbReference type="SUPFAM" id="SSF88946">
    <property type="entry name" value="Sigma2 domain of RNA polymerase sigma factors"/>
    <property type="match status" value="1"/>
</dbReference>
<keyword evidence="4 6" id="KW-0238">DNA-binding</keyword>
<keyword evidence="5 6" id="KW-0804">Transcription</keyword>
<organism evidence="9 10">
    <name type="scientific">Marivirga aurantiaca</name>
    <dbReference type="NCBI Taxonomy" id="2802615"/>
    <lineage>
        <taxon>Bacteria</taxon>
        <taxon>Pseudomonadati</taxon>
        <taxon>Bacteroidota</taxon>
        <taxon>Cytophagia</taxon>
        <taxon>Cytophagales</taxon>
        <taxon>Marivirgaceae</taxon>
        <taxon>Marivirga</taxon>
    </lineage>
</organism>
<dbReference type="InterPro" id="IPR013324">
    <property type="entry name" value="RNA_pol_sigma_r3/r4-like"/>
</dbReference>
<comment type="similarity">
    <text evidence="1 6">Belongs to the sigma-70 factor family. ECF subfamily.</text>
</comment>
<evidence type="ECO:0000256" key="6">
    <source>
        <dbReference type="RuleBase" id="RU000716"/>
    </source>
</evidence>
<dbReference type="GO" id="GO:0003677">
    <property type="term" value="F:DNA binding"/>
    <property type="evidence" value="ECO:0007669"/>
    <property type="project" value="UniProtKB-KW"/>
</dbReference>
<dbReference type="InterPro" id="IPR013325">
    <property type="entry name" value="RNA_pol_sigma_r2"/>
</dbReference>
<keyword evidence="3 6" id="KW-0731">Sigma factor</keyword>
<dbReference type="GO" id="GO:0006352">
    <property type="term" value="P:DNA-templated transcription initiation"/>
    <property type="evidence" value="ECO:0007669"/>
    <property type="project" value="InterPro"/>
</dbReference>
<dbReference type="Gene3D" id="1.10.10.10">
    <property type="entry name" value="Winged helix-like DNA-binding domain superfamily/Winged helix DNA-binding domain"/>
    <property type="match status" value="1"/>
</dbReference>
<dbReference type="InterPro" id="IPR000838">
    <property type="entry name" value="RNA_pol_sigma70_ECF_CS"/>
</dbReference>
<dbReference type="CDD" id="cd06171">
    <property type="entry name" value="Sigma70_r4"/>
    <property type="match status" value="1"/>
</dbReference>
<dbReference type="PROSITE" id="PS01063">
    <property type="entry name" value="SIGMA70_ECF"/>
    <property type="match status" value="1"/>
</dbReference>